<dbReference type="GO" id="GO:0007264">
    <property type="term" value="P:small GTPase-mediated signal transduction"/>
    <property type="evidence" value="ECO:0007669"/>
    <property type="project" value="InterPro"/>
</dbReference>
<dbReference type="CDD" id="cd11872">
    <property type="entry name" value="SH3_DOCK_AB"/>
    <property type="match status" value="1"/>
</dbReference>
<keyword evidence="2 5" id="KW-0728">SH3 domain</keyword>
<reference evidence="8" key="1">
    <citation type="submission" date="2024-04" db="EMBL/GenBank/DDBJ databases">
        <title>Salinicola lusitanus LLJ914,a marine bacterium isolated from the Okinawa Trough.</title>
        <authorList>
            <person name="Li J."/>
        </authorList>
    </citation>
    <scope>NUCLEOTIDE SEQUENCE [LARGE SCALE GENOMIC DNA]</scope>
</reference>
<dbReference type="InterPro" id="IPR036028">
    <property type="entry name" value="SH3-like_dom_sf"/>
</dbReference>
<dbReference type="InterPro" id="IPR032376">
    <property type="entry name" value="DOCK_N"/>
</dbReference>
<dbReference type="GO" id="GO:0005737">
    <property type="term" value="C:cytoplasm"/>
    <property type="evidence" value="ECO:0007669"/>
    <property type="project" value="UniProtKB-SubCell"/>
</dbReference>
<comment type="caution">
    <text evidence="7">The sequence shown here is derived from an EMBL/GenBank/DDBJ whole genome shotgun (WGS) entry which is preliminary data.</text>
</comment>
<dbReference type="PANTHER" id="PTHR45653">
    <property type="entry name" value="DEDICATOR OF CYTOKINESIS"/>
    <property type="match status" value="1"/>
</dbReference>
<proteinExistence type="predicted"/>
<evidence type="ECO:0000256" key="3">
    <source>
        <dbReference type="ARBA" id="ARBA00022490"/>
    </source>
</evidence>
<organism evidence="7 8">
    <name type="scientific">Mugilogobius chulae</name>
    <name type="common">yellowstripe goby</name>
    <dbReference type="NCBI Taxonomy" id="88201"/>
    <lineage>
        <taxon>Eukaryota</taxon>
        <taxon>Metazoa</taxon>
        <taxon>Chordata</taxon>
        <taxon>Craniata</taxon>
        <taxon>Vertebrata</taxon>
        <taxon>Euteleostomi</taxon>
        <taxon>Actinopterygii</taxon>
        <taxon>Neopterygii</taxon>
        <taxon>Teleostei</taxon>
        <taxon>Neoteleostei</taxon>
        <taxon>Acanthomorphata</taxon>
        <taxon>Gobiaria</taxon>
        <taxon>Gobiiformes</taxon>
        <taxon>Gobioidei</taxon>
        <taxon>Gobiidae</taxon>
        <taxon>Gobionellinae</taxon>
        <taxon>Mugilogobius</taxon>
    </lineage>
</organism>
<keyword evidence="4" id="KW-0597">Phosphoprotein</keyword>
<evidence type="ECO:0000256" key="1">
    <source>
        <dbReference type="ARBA" id="ARBA00004496"/>
    </source>
</evidence>
<dbReference type="Gene3D" id="2.30.30.40">
    <property type="entry name" value="SH3 Domains"/>
    <property type="match status" value="1"/>
</dbReference>
<evidence type="ECO:0000256" key="2">
    <source>
        <dbReference type="ARBA" id="ARBA00022443"/>
    </source>
</evidence>
<dbReference type="AlphaFoldDB" id="A0AAW0PAD6"/>
<dbReference type="EMBL" id="JBBPFD010000007">
    <property type="protein sequence ID" value="KAK7919026.1"/>
    <property type="molecule type" value="Genomic_DNA"/>
</dbReference>
<feature type="domain" description="SH3" evidence="6">
    <location>
        <begin position="8"/>
        <end position="69"/>
    </location>
</feature>
<gene>
    <name evidence="7" type="ORF">WMY93_010310</name>
</gene>
<dbReference type="SMART" id="SM00326">
    <property type="entry name" value="SH3"/>
    <property type="match status" value="1"/>
</dbReference>
<dbReference type="FunFam" id="1.20.1270.350:FF:000001">
    <property type="entry name" value="dedicator of cytokinesis protein 4"/>
    <property type="match status" value="1"/>
</dbReference>
<evidence type="ECO:0000313" key="8">
    <source>
        <dbReference type="Proteomes" id="UP001460270"/>
    </source>
</evidence>
<dbReference type="Proteomes" id="UP001460270">
    <property type="component" value="Unassembled WGS sequence"/>
</dbReference>
<dbReference type="GO" id="GO:0016477">
    <property type="term" value="P:cell migration"/>
    <property type="evidence" value="ECO:0007669"/>
    <property type="project" value="TreeGrafter"/>
</dbReference>
<dbReference type="InterPro" id="IPR042455">
    <property type="entry name" value="DOCK_N_sub1"/>
</dbReference>
<dbReference type="GO" id="GO:0031267">
    <property type="term" value="F:small GTPase binding"/>
    <property type="evidence" value="ECO:0007669"/>
    <property type="project" value="TreeGrafter"/>
</dbReference>
<dbReference type="GO" id="GO:0005085">
    <property type="term" value="F:guanyl-nucleotide exchange factor activity"/>
    <property type="evidence" value="ECO:0007669"/>
    <property type="project" value="InterPro"/>
</dbReference>
<keyword evidence="3" id="KW-0963">Cytoplasm</keyword>
<dbReference type="InterPro" id="IPR026791">
    <property type="entry name" value="DOCK"/>
</dbReference>
<keyword evidence="8" id="KW-1185">Reference proteome</keyword>
<dbReference type="Pfam" id="PF07653">
    <property type="entry name" value="SH3_2"/>
    <property type="match status" value="1"/>
</dbReference>
<name>A0AAW0PAD6_9GOBI</name>
<dbReference type="SUPFAM" id="SSF50044">
    <property type="entry name" value="SH3-domain"/>
    <property type="match status" value="1"/>
</dbReference>
<dbReference type="GO" id="GO:0007520">
    <property type="term" value="P:myoblast fusion"/>
    <property type="evidence" value="ECO:0007669"/>
    <property type="project" value="TreeGrafter"/>
</dbReference>
<sequence>MAPWTRTTAERYGVVKWNFRGKGEQQLSLEVGETVHIQEECEGWYRGYLAKNKTQNGVFPASFIHVKEVVIEKRGDEEVVISAEMPLVKEVTTTLREWFTIWKQLYVTNKDARVKQVQRLMWDLMEWRSQLLSGTLPTDEFKELKQKVTSKIDYGNKILELDLVCVMKTATFWNQKMPVSLVCSGLTKMPQLKSMNASKRNSQTFKQSTVAFRLESSLLQHTVFMCL</sequence>
<dbReference type="PROSITE" id="PS50002">
    <property type="entry name" value="SH3"/>
    <property type="match status" value="1"/>
</dbReference>
<evidence type="ECO:0000259" key="6">
    <source>
        <dbReference type="PROSITE" id="PS50002"/>
    </source>
</evidence>
<dbReference type="Gene3D" id="1.20.1270.350">
    <property type="entry name" value="Dedicator of cytokinesis N-terminal subdomain"/>
    <property type="match status" value="1"/>
</dbReference>
<dbReference type="FunFam" id="2.30.30.40:FF:000057">
    <property type="entry name" value="Dedicator of cytokinesis protein 4"/>
    <property type="match status" value="1"/>
</dbReference>
<accession>A0AAW0PAD6</accession>
<dbReference type="PANTHER" id="PTHR45653:SF6">
    <property type="entry name" value="DEDICATOR OF CYTOKINESIS PROTEIN 2"/>
    <property type="match status" value="1"/>
</dbReference>
<dbReference type="InterPro" id="IPR001452">
    <property type="entry name" value="SH3_domain"/>
</dbReference>
<protein>
    <recommendedName>
        <fullName evidence="6">SH3 domain-containing protein</fullName>
    </recommendedName>
</protein>
<dbReference type="Pfam" id="PF16172">
    <property type="entry name" value="DOCK_N"/>
    <property type="match status" value="1"/>
</dbReference>
<dbReference type="GO" id="GO:0005886">
    <property type="term" value="C:plasma membrane"/>
    <property type="evidence" value="ECO:0007669"/>
    <property type="project" value="TreeGrafter"/>
</dbReference>
<comment type="subcellular location">
    <subcellularLocation>
        <location evidence="1">Cytoplasm</location>
    </subcellularLocation>
</comment>
<evidence type="ECO:0000256" key="4">
    <source>
        <dbReference type="ARBA" id="ARBA00022553"/>
    </source>
</evidence>
<evidence type="ECO:0000256" key="5">
    <source>
        <dbReference type="PROSITE-ProRule" id="PRU00192"/>
    </source>
</evidence>
<evidence type="ECO:0000313" key="7">
    <source>
        <dbReference type="EMBL" id="KAK7919026.1"/>
    </source>
</evidence>